<dbReference type="InterPro" id="IPR000620">
    <property type="entry name" value="EamA_dom"/>
</dbReference>
<comment type="caution">
    <text evidence="3">The sequence shown here is derived from an EMBL/GenBank/DDBJ whole genome shotgun (WGS) entry which is preliminary data.</text>
</comment>
<keyword evidence="1" id="KW-0812">Transmembrane</keyword>
<keyword evidence="1" id="KW-0472">Membrane</keyword>
<proteinExistence type="predicted"/>
<dbReference type="AlphaFoldDB" id="A0A956M0B1"/>
<evidence type="ECO:0000313" key="3">
    <source>
        <dbReference type="EMBL" id="MCA9727807.1"/>
    </source>
</evidence>
<dbReference type="Proteomes" id="UP000697710">
    <property type="component" value="Unassembled WGS sequence"/>
</dbReference>
<feature type="non-terminal residue" evidence="3">
    <location>
        <position position="1"/>
    </location>
</feature>
<evidence type="ECO:0000313" key="4">
    <source>
        <dbReference type="Proteomes" id="UP000697710"/>
    </source>
</evidence>
<reference evidence="3" key="1">
    <citation type="submission" date="2020-04" db="EMBL/GenBank/DDBJ databases">
        <authorList>
            <person name="Zhang T."/>
        </authorList>
    </citation>
    <scope>NUCLEOTIDE SEQUENCE</scope>
    <source>
        <strain evidence="3">HKST-UBA01</strain>
    </source>
</reference>
<reference evidence="3" key="2">
    <citation type="journal article" date="2021" name="Microbiome">
        <title>Successional dynamics and alternative stable states in a saline activated sludge microbial community over 9 years.</title>
        <authorList>
            <person name="Wang Y."/>
            <person name="Ye J."/>
            <person name="Ju F."/>
            <person name="Liu L."/>
            <person name="Boyd J.A."/>
            <person name="Deng Y."/>
            <person name="Parks D.H."/>
            <person name="Jiang X."/>
            <person name="Yin X."/>
            <person name="Woodcroft B.J."/>
            <person name="Tyson G.W."/>
            <person name="Hugenholtz P."/>
            <person name="Polz M.F."/>
            <person name="Zhang T."/>
        </authorList>
    </citation>
    <scope>NUCLEOTIDE SEQUENCE</scope>
    <source>
        <strain evidence="3">HKST-UBA01</strain>
    </source>
</reference>
<protein>
    <submittedName>
        <fullName evidence="3">EamA family transporter</fullName>
    </submittedName>
</protein>
<accession>A0A956M0B1</accession>
<feature type="transmembrane region" description="Helical" evidence="1">
    <location>
        <begin position="20"/>
        <end position="37"/>
    </location>
</feature>
<feature type="transmembrane region" description="Helical" evidence="1">
    <location>
        <begin position="49"/>
        <end position="71"/>
    </location>
</feature>
<name>A0A956M0B1_UNCEI</name>
<feature type="transmembrane region" description="Helical" evidence="1">
    <location>
        <begin position="77"/>
        <end position="95"/>
    </location>
</feature>
<gene>
    <name evidence="3" type="ORF">KC729_09005</name>
</gene>
<sequence length="124" mass="12899">VLSKLGMGGYDPFAATQIRVFAGIFGFLVVFTVSRWWPRVLPALRDRRGVGLTAIGAFFGPFVGVSLSLVAVQLAKAGVAATIMALTPVLILPLAIRLRGEHVSPRAALGALLAVAGTAVLFLG</sequence>
<dbReference type="GO" id="GO:0016020">
    <property type="term" value="C:membrane"/>
    <property type="evidence" value="ECO:0007669"/>
    <property type="project" value="InterPro"/>
</dbReference>
<organism evidence="3 4">
    <name type="scientific">Eiseniibacteriota bacterium</name>
    <dbReference type="NCBI Taxonomy" id="2212470"/>
    <lineage>
        <taxon>Bacteria</taxon>
        <taxon>Candidatus Eiseniibacteriota</taxon>
    </lineage>
</organism>
<dbReference type="InterPro" id="IPR037185">
    <property type="entry name" value="EmrE-like"/>
</dbReference>
<keyword evidence="1" id="KW-1133">Transmembrane helix</keyword>
<dbReference type="SUPFAM" id="SSF103481">
    <property type="entry name" value="Multidrug resistance efflux transporter EmrE"/>
    <property type="match status" value="1"/>
</dbReference>
<evidence type="ECO:0000259" key="2">
    <source>
        <dbReference type="Pfam" id="PF00892"/>
    </source>
</evidence>
<dbReference type="EMBL" id="JAGQHR010000240">
    <property type="protein sequence ID" value="MCA9727807.1"/>
    <property type="molecule type" value="Genomic_DNA"/>
</dbReference>
<feature type="transmembrane region" description="Helical" evidence="1">
    <location>
        <begin position="107"/>
        <end position="123"/>
    </location>
</feature>
<evidence type="ECO:0000256" key="1">
    <source>
        <dbReference type="SAM" id="Phobius"/>
    </source>
</evidence>
<feature type="domain" description="EamA" evidence="2">
    <location>
        <begin position="1"/>
        <end position="122"/>
    </location>
</feature>
<dbReference type="Pfam" id="PF00892">
    <property type="entry name" value="EamA"/>
    <property type="match status" value="1"/>
</dbReference>